<dbReference type="Proteomes" id="UP000234275">
    <property type="component" value="Unassembled WGS sequence"/>
</dbReference>
<reference evidence="2 3" key="1">
    <citation type="submission" date="2016-12" db="EMBL/GenBank/DDBJ databases">
        <title>The genomes of Aspergillus section Nigri reveals drivers in fungal speciation.</title>
        <authorList>
            <consortium name="DOE Joint Genome Institute"/>
            <person name="Vesth T.C."/>
            <person name="Nybo J."/>
            <person name="Theobald S."/>
            <person name="Brandl J."/>
            <person name="Frisvad J.C."/>
            <person name="Nielsen K.F."/>
            <person name="Lyhne E.K."/>
            <person name="Kogle M.E."/>
            <person name="Kuo A."/>
            <person name="Riley R."/>
            <person name="Clum A."/>
            <person name="Nolan M."/>
            <person name="Lipzen A."/>
            <person name="Salamov A."/>
            <person name="Henrissat B."/>
            <person name="Wiebenga A."/>
            <person name="De Vries R.P."/>
            <person name="Grigoriev I.V."/>
            <person name="Mortensen U.H."/>
            <person name="Andersen M.R."/>
            <person name="Baker S.E."/>
        </authorList>
    </citation>
    <scope>NUCLEOTIDE SEQUENCE [LARGE SCALE GENOMIC DNA]</scope>
    <source>
        <strain evidence="2 3">IBT 23096</strain>
    </source>
</reference>
<dbReference type="RefSeq" id="XP_024701624.1">
    <property type="nucleotide sequence ID" value="XM_024847787.1"/>
</dbReference>
<evidence type="ECO:0000313" key="3">
    <source>
        <dbReference type="Proteomes" id="UP000234275"/>
    </source>
</evidence>
<feature type="region of interest" description="Disordered" evidence="1">
    <location>
        <begin position="39"/>
        <end position="102"/>
    </location>
</feature>
<gene>
    <name evidence="2" type="ORF">P170DRAFT_427657</name>
</gene>
<feature type="compositionally biased region" description="Basic and acidic residues" evidence="1">
    <location>
        <begin position="67"/>
        <end position="76"/>
    </location>
</feature>
<evidence type="ECO:0000313" key="2">
    <source>
        <dbReference type="EMBL" id="PLB46322.1"/>
    </source>
</evidence>
<evidence type="ECO:0000256" key="1">
    <source>
        <dbReference type="SAM" id="MobiDB-lite"/>
    </source>
</evidence>
<organism evidence="2 3">
    <name type="scientific">Aspergillus steynii IBT 23096</name>
    <dbReference type="NCBI Taxonomy" id="1392250"/>
    <lineage>
        <taxon>Eukaryota</taxon>
        <taxon>Fungi</taxon>
        <taxon>Dikarya</taxon>
        <taxon>Ascomycota</taxon>
        <taxon>Pezizomycotina</taxon>
        <taxon>Eurotiomycetes</taxon>
        <taxon>Eurotiomycetidae</taxon>
        <taxon>Eurotiales</taxon>
        <taxon>Aspergillaceae</taxon>
        <taxon>Aspergillus</taxon>
        <taxon>Aspergillus subgen. Circumdati</taxon>
    </lineage>
</organism>
<accession>A0A2I2G0A6</accession>
<protein>
    <submittedName>
        <fullName evidence="2">Uncharacterized protein</fullName>
    </submittedName>
</protein>
<dbReference type="EMBL" id="MSFO01000006">
    <property type="protein sequence ID" value="PLB46322.1"/>
    <property type="molecule type" value="Genomic_DNA"/>
</dbReference>
<comment type="caution">
    <text evidence="2">The sequence shown here is derived from an EMBL/GenBank/DDBJ whole genome shotgun (WGS) entry which is preliminary data.</text>
</comment>
<dbReference type="AlphaFoldDB" id="A0A2I2G0A6"/>
<keyword evidence="3" id="KW-1185">Reference proteome</keyword>
<proteinExistence type="predicted"/>
<sequence length="128" mass="14309">MQWQTIEVNGGLEHITQQSFARLKRNVSQATNTADEEILDVPDMPDMPDVPELAGRSEISRAPKLPDFPKDVEDKPLIPYHLAPAQQSSNYSTEPPSNREPALVLSAVTGQDLPAWQEQTSLEEKLEF</sequence>
<feature type="compositionally biased region" description="Polar residues" evidence="1">
    <location>
        <begin position="85"/>
        <end position="96"/>
    </location>
</feature>
<dbReference type="GeneID" id="36555486"/>
<name>A0A2I2G0A6_9EURO</name>
<dbReference type="VEuPathDB" id="FungiDB:P170DRAFT_427657"/>